<dbReference type="EMBL" id="JAEAOA010000937">
    <property type="protein sequence ID" value="KAK3584044.1"/>
    <property type="molecule type" value="Genomic_DNA"/>
</dbReference>
<sequence length="185" mass="21717">MIYKLSLVLLLLIQSYSFHTQDKITDKTNIVEDEPLLALRYTIIDTDDDDIFTAGNTRCRQDNKCAFHLDTEYSWCYTDYGWEYCCVAHCYPIDYHRRFRCQSGSGTIPCSPRRWRTATNQTCIPSHACGGHGQMETIIHNYWCYIDDFQHTDECCSPFDNCRDRGDGRGNWCYSSVIHRYSCYD</sequence>
<feature type="chain" id="PRO_5042148235" evidence="1">
    <location>
        <begin position="18"/>
        <end position="185"/>
    </location>
</feature>
<comment type="caution">
    <text evidence="2">The sequence shown here is derived from an EMBL/GenBank/DDBJ whole genome shotgun (WGS) entry which is preliminary data.</text>
</comment>
<reference evidence="2" key="3">
    <citation type="submission" date="2023-05" db="EMBL/GenBank/DDBJ databases">
        <authorList>
            <person name="Smith C.H."/>
        </authorList>
    </citation>
    <scope>NUCLEOTIDE SEQUENCE</scope>
    <source>
        <strain evidence="2">CHS0354</strain>
        <tissue evidence="2">Mantle</tissue>
    </source>
</reference>
<keyword evidence="1" id="KW-0732">Signal</keyword>
<evidence type="ECO:0000256" key="1">
    <source>
        <dbReference type="SAM" id="SignalP"/>
    </source>
</evidence>
<proteinExistence type="predicted"/>
<evidence type="ECO:0000313" key="2">
    <source>
        <dbReference type="EMBL" id="KAK3584044.1"/>
    </source>
</evidence>
<reference evidence="2" key="2">
    <citation type="journal article" date="2021" name="Genome Biol. Evol.">
        <title>Developing a high-quality reference genome for a parasitic bivalve with doubly uniparental inheritance (Bivalvia: Unionida).</title>
        <authorList>
            <person name="Smith C.H."/>
        </authorList>
    </citation>
    <scope>NUCLEOTIDE SEQUENCE</scope>
    <source>
        <strain evidence="2">CHS0354</strain>
        <tissue evidence="2">Mantle</tissue>
    </source>
</reference>
<organism evidence="2 3">
    <name type="scientific">Potamilus streckersoni</name>
    <dbReference type="NCBI Taxonomy" id="2493646"/>
    <lineage>
        <taxon>Eukaryota</taxon>
        <taxon>Metazoa</taxon>
        <taxon>Spiralia</taxon>
        <taxon>Lophotrochozoa</taxon>
        <taxon>Mollusca</taxon>
        <taxon>Bivalvia</taxon>
        <taxon>Autobranchia</taxon>
        <taxon>Heteroconchia</taxon>
        <taxon>Palaeoheterodonta</taxon>
        <taxon>Unionida</taxon>
        <taxon>Unionoidea</taxon>
        <taxon>Unionidae</taxon>
        <taxon>Ambleminae</taxon>
        <taxon>Lampsilini</taxon>
        <taxon>Potamilus</taxon>
    </lineage>
</organism>
<accession>A0AAE0S2Q4</accession>
<reference evidence="2" key="1">
    <citation type="journal article" date="2021" name="Genome Biol. Evol.">
        <title>A High-Quality Reference Genome for a Parasitic Bivalve with Doubly Uniparental Inheritance (Bivalvia: Unionida).</title>
        <authorList>
            <person name="Smith C.H."/>
        </authorList>
    </citation>
    <scope>NUCLEOTIDE SEQUENCE</scope>
    <source>
        <strain evidence="2">CHS0354</strain>
    </source>
</reference>
<keyword evidence="3" id="KW-1185">Reference proteome</keyword>
<feature type="signal peptide" evidence="1">
    <location>
        <begin position="1"/>
        <end position="17"/>
    </location>
</feature>
<gene>
    <name evidence="2" type="ORF">CHS0354_015092</name>
</gene>
<evidence type="ECO:0000313" key="3">
    <source>
        <dbReference type="Proteomes" id="UP001195483"/>
    </source>
</evidence>
<dbReference type="Proteomes" id="UP001195483">
    <property type="component" value="Unassembled WGS sequence"/>
</dbReference>
<protein>
    <submittedName>
        <fullName evidence="2">Uncharacterized protein</fullName>
    </submittedName>
</protein>
<name>A0AAE0S2Q4_9BIVA</name>
<dbReference type="AlphaFoldDB" id="A0AAE0S2Q4"/>